<keyword evidence="3" id="KW-1185">Reference proteome</keyword>
<accession>A0A1S3IR84</accession>
<reference evidence="4" key="1">
    <citation type="submission" date="2025-08" db="UniProtKB">
        <authorList>
            <consortium name="RefSeq"/>
        </authorList>
    </citation>
    <scope>IDENTIFICATION</scope>
    <source>
        <tissue evidence="4">Gonads</tissue>
    </source>
</reference>
<proteinExistence type="predicted"/>
<evidence type="ECO:0000313" key="4">
    <source>
        <dbReference type="RefSeq" id="XP_013400446.1"/>
    </source>
</evidence>
<evidence type="ECO:0000313" key="3">
    <source>
        <dbReference type="Proteomes" id="UP000085678"/>
    </source>
</evidence>
<dbReference type="AlphaFoldDB" id="A0A1S3IR84"/>
<gene>
    <name evidence="4" type="primary">LOC106166433</name>
</gene>
<feature type="region of interest" description="Disordered" evidence="1">
    <location>
        <begin position="1"/>
        <end position="166"/>
    </location>
</feature>
<dbReference type="GeneID" id="106166433"/>
<dbReference type="KEGG" id="lak:106166433"/>
<evidence type="ECO:0000259" key="2">
    <source>
        <dbReference type="PROSITE" id="PS51082"/>
    </source>
</evidence>
<organism evidence="3 4">
    <name type="scientific">Lingula anatina</name>
    <name type="common">Brachiopod</name>
    <name type="synonym">Lingula unguis</name>
    <dbReference type="NCBI Taxonomy" id="7574"/>
    <lineage>
        <taxon>Eukaryota</taxon>
        <taxon>Metazoa</taxon>
        <taxon>Spiralia</taxon>
        <taxon>Lophotrochozoa</taxon>
        <taxon>Brachiopoda</taxon>
        <taxon>Linguliformea</taxon>
        <taxon>Lingulata</taxon>
        <taxon>Lingulida</taxon>
        <taxon>Linguloidea</taxon>
        <taxon>Lingulidae</taxon>
        <taxon>Lingula</taxon>
    </lineage>
</organism>
<dbReference type="GO" id="GO:0003779">
    <property type="term" value="F:actin binding"/>
    <property type="evidence" value="ECO:0007669"/>
    <property type="project" value="InterPro"/>
</dbReference>
<protein>
    <submittedName>
        <fullName evidence="4">Neural Wiskott-Aldrich syndrome protein-like</fullName>
    </submittedName>
</protein>
<dbReference type="InParanoid" id="A0A1S3IR84"/>
<dbReference type="InterPro" id="IPR003124">
    <property type="entry name" value="WH2_dom"/>
</dbReference>
<feature type="domain" description="WH2" evidence="2">
    <location>
        <begin position="96"/>
        <end position="113"/>
    </location>
</feature>
<evidence type="ECO:0000256" key="1">
    <source>
        <dbReference type="SAM" id="MobiDB-lite"/>
    </source>
</evidence>
<name>A0A1S3IR84_LINAN</name>
<dbReference type="RefSeq" id="XP_013400446.1">
    <property type="nucleotide sequence ID" value="XM_013544992.1"/>
</dbReference>
<dbReference type="STRING" id="7574.A0A1S3IR84"/>
<dbReference type="PROSITE" id="PS51082">
    <property type="entry name" value="WH2"/>
    <property type="match status" value="1"/>
</dbReference>
<dbReference type="Proteomes" id="UP000085678">
    <property type="component" value="Unplaced"/>
</dbReference>
<feature type="compositionally biased region" description="Pro residues" evidence="1">
    <location>
        <begin position="1"/>
        <end position="29"/>
    </location>
</feature>
<sequence length="166" mass="17457">MAPPPPPPPPPPSAPPPPPPGQPSAPGPSPSTAKPSPSDLLAELANVTLKSAEKNTSPSTGGEHRIDEQIISSQLKRLKKAADRPIAKPASHSTTPHDELMNLIKVGVKLRHTKKDKAEEPEKIQSPSDSHVDLLASALKTIEHFSSPSSDEDDDGSDVGSFQDSD</sequence>